<evidence type="ECO:0000313" key="3">
    <source>
        <dbReference type="Proteomes" id="UP000269396"/>
    </source>
</evidence>
<accession>A0A183PIP5</accession>
<dbReference type="AlphaFoldDB" id="A0A183PIP5"/>
<protein>
    <submittedName>
        <fullName evidence="2">Uncharacterized protein</fullName>
    </submittedName>
</protein>
<dbReference type="Proteomes" id="UP000269396">
    <property type="component" value="Unassembled WGS sequence"/>
</dbReference>
<proteinExistence type="predicted"/>
<sequence>MSAPPTGPGPITSGTTPSAETSATVLAPGDNPDSTTAGRTSGTTANPPSQTESTTLSSSVLNTMSTTNNGLGDINNALPEQRF</sequence>
<feature type="compositionally biased region" description="Polar residues" evidence="1">
    <location>
        <begin position="46"/>
        <end position="70"/>
    </location>
</feature>
<feature type="compositionally biased region" description="Low complexity" evidence="1">
    <location>
        <begin position="34"/>
        <end position="45"/>
    </location>
</feature>
<dbReference type="EMBL" id="UZAL01034403">
    <property type="protein sequence ID" value="VDP65275.1"/>
    <property type="molecule type" value="Genomic_DNA"/>
</dbReference>
<name>A0A183PIP5_9TREM</name>
<gene>
    <name evidence="2" type="ORF">SMTD_LOCUS14231</name>
</gene>
<reference evidence="2 3" key="1">
    <citation type="submission" date="2018-11" db="EMBL/GenBank/DDBJ databases">
        <authorList>
            <consortium name="Pathogen Informatics"/>
        </authorList>
    </citation>
    <scope>NUCLEOTIDE SEQUENCE [LARGE SCALE GENOMIC DNA]</scope>
    <source>
        <strain>Denwood</strain>
        <strain evidence="3">Zambia</strain>
    </source>
</reference>
<keyword evidence="3" id="KW-1185">Reference proteome</keyword>
<evidence type="ECO:0000313" key="2">
    <source>
        <dbReference type="EMBL" id="VDP65275.1"/>
    </source>
</evidence>
<evidence type="ECO:0000256" key="1">
    <source>
        <dbReference type="SAM" id="MobiDB-lite"/>
    </source>
</evidence>
<organism evidence="2 3">
    <name type="scientific">Schistosoma mattheei</name>
    <dbReference type="NCBI Taxonomy" id="31246"/>
    <lineage>
        <taxon>Eukaryota</taxon>
        <taxon>Metazoa</taxon>
        <taxon>Spiralia</taxon>
        <taxon>Lophotrochozoa</taxon>
        <taxon>Platyhelminthes</taxon>
        <taxon>Trematoda</taxon>
        <taxon>Digenea</taxon>
        <taxon>Strigeidida</taxon>
        <taxon>Schistosomatoidea</taxon>
        <taxon>Schistosomatidae</taxon>
        <taxon>Schistosoma</taxon>
    </lineage>
</organism>
<feature type="compositionally biased region" description="Low complexity" evidence="1">
    <location>
        <begin position="9"/>
        <end position="19"/>
    </location>
</feature>
<feature type="region of interest" description="Disordered" evidence="1">
    <location>
        <begin position="1"/>
        <end position="83"/>
    </location>
</feature>